<dbReference type="Pfam" id="PF13400">
    <property type="entry name" value="Tad"/>
    <property type="match status" value="1"/>
</dbReference>
<organism evidence="3 4">
    <name type="scientific">Comamonas thiooxydans</name>
    <dbReference type="NCBI Taxonomy" id="363952"/>
    <lineage>
        <taxon>Bacteria</taxon>
        <taxon>Pseudomonadati</taxon>
        <taxon>Pseudomonadota</taxon>
        <taxon>Betaproteobacteria</taxon>
        <taxon>Burkholderiales</taxon>
        <taxon>Comamonadaceae</taxon>
        <taxon>Comamonas</taxon>
    </lineage>
</organism>
<feature type="transmembrane region" description="Helical" evidence="1">
    <location>
        <begin position="27"/>
        <end position="47"/>
    </location>
</feature>
<keyword evidence="1" id="KW-0472">Membrane</keyword>
<evidence type="ECO:0000313" key="4">
    <source>
        <dbReference type="Proteomes" id="UP000029549"/>
    </source>
</evidence>
<keyword evidence="1" id="KW-0812">Transmembrane</keyword>
<evidence type="ECO:0000256" key="1">
    <source>
        <dbReference type="SAM" id="Phobius"/>
    </source>
</evidence>
<accession>A0A0E3BVB9</accession>
<reference evidence="3 4" key="1">
    <citation type="submission" date="2013-09" db="EMBL/GenBank/DDBJ databases">
        <title>High correlation between genotypes and phenotypes of environmental bacteria Comamonas testosteroni strains.</title>
        <authorList>
            <person name="Liu L."/>
            <person name="Zhu W."/>
            <person name="Xia X."/>
            <person name="Xu B."/>
            <person name="Luo M."/>
            <person name="Wang G."/>
        </authorList>
    </citation>
    <scope>NUCLEOTIDE SEQUENCE [LARGE SCALE GENOMIC DNA]</scope>
    <source>
        <strain evidence="3 4">DF2</strain>
    </source>
</reference>
<dbReference type="Proteomes" id="UP000029549">
    <property type="component" value="Unassembled WGS sequence"/>
</dbReference>
<keyword evidence="4" id="KW-1185">Reference proteome</keyword>
<keyword evidence="1" id="KW-1133">Transmembrane helix</keyword>
<proteinExistence type="predicted"/>
<dbReference type="EMBL" id="AWTP01000120">
    <property type="protein sequence ID" value="KGH09826.1"/>
    <property type="molecule type" value="Genomic_DNA"/>
</dbReference>
<protein>
    <recommendedName>
        <fullName evidence="2">Putative Flp pilus-assembly TadG-like N-terminal domain-containing protein</fullName>
    </recommendedName>
</protein>
<dbReference type="RefSeq" id="WP_242607355.1">
    <property type="nucleotide sequence ID" value="NZ_AWTM01000107.1"/>
</dbReference>
<feature type="domain" description="Putative Flp pilus-assembly TadG-like N-terminal" evidence="2">
    <location>
        <begin position="26"/>
        <end position="72"/>
    </location>
</feature>
<evidence type="ECO:0000259" key="2">
    <source>
        <dbReference type="Pfam" id="PF13400"/>
    </source>
</evidence>
<evidence type="ECO:0000313" key="3">
    <source>
        <dbReference type="EMBL" id="KGH09826.1"/>
    </source>
</evidence>
<dbReference type="AlphaFoldDB" id="A0A0E3BVB9"/>
<name>A0A0E3BVB9_9BURK</name>
<comment type="caution">
    <text evidence="3">The sequence shown here is derived from an EMBL/GenBank/DDBJ whole genome shotgun (WGS) entry which is preliminary data.</text>
</comment>
<gene>
    <name evidence="3" type="ORF">P608_16390</name>
</gene>
<sequence>MKNHPYFWPIARPLRGSTAGLRRQRGAIIITVALALLFLLGFMGFALDFGRLFVVKTELQTATDSCALAAAQELDGASDARTRAVNAGLAAGNSNRVHFQGASAGIAGLDISFSDALNGSYSTTFPVTSAKYARCEHARTGLLPWLLQALGAFSGNASYGASQSVKALAVATRAPSQTNCLMPIGICQKSPSSPFGYSRGEWLSGVTNSNDEIEASGAFKWLDYTGSGGGANEIKNLLAGNGSCNLPGTATNVTDPSKNGKTNGAVDAWNTRFGIYKGSYNQTDSPPDETGYAWYAKDDSGKNPGRYDAIFSTKRSIHAPYQGDKKAPDTKDLNAINGNGNINTDYSKGGNRRIMTVGVVDCAAPKLQLTGFACVLALHPMAKAANGKNEKMWLEFISDASTTTGNPCATGGLAGNAGGPLVPVLVQ</sequence>
<dbReference type="InterPro" id="IPR028087">
    <property type="entry name" value="Tad_N"/>
</dbReference>